<evidence type="ECO:0000313" key="8">
    <source>
        <dbReference type="EMBL" id="MBW7457341.1"/>
    </source>
</evidence>
<dbReference type="EMBL" id="JAHZIK010000821">
    <property type="protein sequence ID" value="MBW7457341.1"/>
    <property type="molecule type" value="Genomic_DNA"/>
</dbReference>
<reference evidence="8 9" key="1">
    <citation type="submission" date="2021-07" db="EMBL/GenBank/DDBJ databases">
        <title>Paenibacillus radiodurans sp. nov., isolated from the southeastern edge of Tengger Desert.</title>
        <authorList>
            <person name="Zhang G."/>
        </authorList>
    </citation>
    <scope>NUCLEOTIDE SEQUENCE [LARGE SCALE GENOMIC DNA]</scope>
    <source>
        <strain evidence="8 9">CCM 7311</strain>
    </source>
</reference>
<keyword evidence="1 6" id="KW-0963">Cytoplasm</keyword>
<dbReference type="HAMAP" id="MF_02064">
    <property type="entry name" value="Sigma70_SigI"/>
    <property type="match status" value="1"/>
</dbReference>
<evidence type="ECO:0000256" key="5">
    <source>
        <dbReference type="ARBA" id="ARBA00023163"/>
    </source>
</evidence>
<dbReference type="PIRSF" id="PIRSF038953">
    <property type="entry name" value="SigI"/>
    <property type="match status" value="1"/>
</dbReference>
<comment type="subunit">
    <text evidence="6">Interacts with RsgI.</text>
</comment>
<dbReference type="InterPro" id="IPR014244">
    <property type="entry name" value="RNA_pol_sigma-I"/>
</dbReference>
<dbReference type="InterPro" id="IPR014284">
    <property type="entry name" value="RNA_pol_sigma-70_dom"/>
</dbReference>
<dbReference type="NCBIfam" id="TIGR02937">
    <property type="entry name" value="sigma70-ECF"/>
    <property type="match status" value="1"/>
</dbReference>
<dbReference type="InterPro" id="IPR007627">
    <property type="entry name" value="RNA_pol_sigma70_r2"/>
</dbReference>
<evidence type="ECO:0000256" key="3">
    <source>
        <dbReference type="ARBA" id="ARBA00023082"/>
    </source>
</evidence>
<gene>
    <name evidence="6 8" type="primary">sigI</name>
    <name evidence="8" type="ORF">K0U00_25190</name>
</gene>
<dbReference type="Proteomes" id="UP001519887">
    <property type="component" value="Unassembled WGS sequence"/>
</dbReference>
<feature type="short sequence motif" description="Polymerase core binding" evidence="6">
    <location>
        <begin position="70"/>
        <end position="83"/>
    </location>
</feature>
<keyword evidence="9" id="KW-1185">Reference proteome</keyword>
<comment type="similarity">
    <text evidence="6">Belongs to the sigma-70 factor family. SigI subfamily.</text>
</comment>
<keyword evidence="3 6" id="KW-0731">Sigma factor</keyword>
<dbReference type="InterPro" id="IPR013325">
    <property type="entry name" value="RNA_pol_sigma_r2"/>
</dbReference>
<protein>
    <recommendedName>
        <fullName evidence="6">RNA polymerase sigma factor SigI</fullName>
    </recommendedName>
</protein>
<dbReference type="Gene3D" id="1.10.1740.10">
    <property type="match status" value="1"/>
</dbReference>
<comment type="activity regulation">
    <text evidence="6">Negatively regulated by the anti-sigma-I factor RsgI.</text>
</comment>
<feature type="DNA-binding region" description="H-T-H motif" evidence="6">
    <location>
        <begin position="216"/>
        <end position="235"/>
    </location>
</feature>
<evidence type="ECO:0000259" key="7">
    <source>
        <dbReference type="Pfam" id="PF04542"/>
    </source>
</evidence>
<dbReference type="SUPFAM" id="SSF88946">
    <property type="entry name" value="Sigma2 domain of RNA polymerase sigma factors"/>
    <property type="match status" value="1"/>
</dbReference>
<evidence type="ECO:0000256" key="1">
    <source>
        <dbReference type="ARBA" id="ARBA00022490"/>
    </source>
</evidence>
<keyword evidence="5 6" id="KW-0804">Transcription</keyword>
<dbReference type="NCBIfam" id="TIGR02895">
    <property type="entry name" value="spore_sigI"/>
    <property type="match status" value="1"/>
</dbReference>
<comment type="caution">
    <text evidence="8">The sequence shown here is derived from an EMBL/GenBank/DDBJ whole genome shotgun (WGS) entry which is preliminary data.</text>
</comment>
<sequence>MLLVVFKRLFGKHGAGLPPQKHDRASPETMVELIRSGEASRDEFIAAYKPYIAKVTSRFCKRYIDPMRDDEFSIALSAFNEAIEQFSSQAGKSFLGFVETVIRRRLIDYVRKEQRHHLCVPYSAFDSLDEEGQNVNPIELRESVHRYQLSQEADSRKMEIAEYNRNLQMYGISFMDLPDLSPKHTDSRQMLIAISCSLATDPGMYMTLKTTRKLPVKELCEVSGVSRKTIERNRKYLIALAVLQHGDYPYLQHYLEPVLSSYREAAPSKGERV</sequence>
<organism evidence="8 9">
    <name type="scientific">Paenibacillus sepulcri</name>
    <dbReference type="NCBI Taxonomy" id="359917"/>
    <lineage>
        <taxon>Bacteria</taxon>
        <taxon>Bacillati</taxon>
        <taxon>Bacillota</taxon>
        <taxon>Bacilli</taxon>
        <taxon>Bacillales</taxon>
        <taxon>Paenibacillaceae</taxon>
        <taxon>Paenibacillus</taxon>
    </lineage>
</organism>
<keyword evidence="2 6" id="KW-0805">Transcription regulation</keyword>
<evidence type="ECO:0000256" key="2">
    <source>
        <dbReference type="ARBA" id="ARBA00023015"/>
    </source>
</evidence>
<name>A0ABS7C919_9BACL</name>
<dbReference type="Pfam" id="PF04542">
    <property type="entry name" value="Sigma70_r2"/>
    <property type="match status" value="1"/>
</dbReference>
<comment type="subcellular location">
    <subcellularLocation>
        <location evidence="6">Cytoplasm</location>
    </subcellularLocation>
</comment>
<evidence type="ECO:0000256" key="4">
    <source>
        <dbReference type="ARBA" id="ARBA00023125"/>
    </source>
</evidence>
<evidence type="ECO:0000313" key="9">
    <source>
        <dbReference type="Proteomes" id="UP001519887"/>
    </source>
</evidence>
<feature type="domain" description="RNA polymerase sigma-70 region 2" evidence="7">
    <location>
        <begin position="45"/>
        <end position="115"/>
    </location>
</feature>
<keyword evidence="4 6" id="KW-0238">DNA-binding</keyword>
<dbReference type="NCBIfam" id="NF006176">
    <property type="entry name" value="PRK08311.2-4"/>
    <property type="match status" value="1"/>
</dbReference>
<evidence type="ECO:0000256" key="6">
    <source>
        <dbReference type="HAMAP-Rule" id="MF_02064"/>
    </source>
</evidence>
<accession>A0ABS7C919</accession>
<comment type="function">
    <text evidence="6">Sigma factors are initiation factors that promote the attachment of RNA polymerase to specific initiation sites and are then released.</text>
</comment>
<keyword evidence="6" id="KW-0346">Stress response</keyword>
<proteinExistence type="inferred from homology"/>